<dbReference type="EMBL" id="JAKMXF010000310">
    <property type="protein sequence ID" value="KAI6650695.1"/>
    <property type="molecule type" value="Genomic_DNA"/>
</dbReference>
<evidence type="ECO:0000256" key="5">
    <source>
        <dbReference type="ARBA" id="ARBA00022840"/>
    </source>
</evidence>
<evidence type="ECO:0000313" key="10">
    <source>
        <dbReference type="Proteomes" id="UP001165289"/>
    </source>
</evidence>
<evidence type="ECO:0000256" key="7">
    <source>
        <dbReference type="RuleBase" id="RU362021"/>
    </source>
</evidence>
<evidence type="ECO:0000259" key="8">
    <source>
        <dbReference type="Pfam" id="PF01467"/>
    </source>
</evidence>
<dbReference type="PANTHER" id="PTHR12039:SF0">
    <property type="entry name" value="NICOTINAMIDE-NUCLEOTIDE ADENYLYLTRANSFERASE"/>
    <property type="match status" value="1"/>
</dbReference>
<dbReference type="InterPro" id="IPR051182">
    <property type="entry name" value="Euk_NMN_adenylyltrnsfrase"/>
</dbReference>
<evidence type="ECO:0000256" key="2">
    <source>
        <dbReference type="ARBA" id="ARBA00022679"/>
    </source>
</evidence>
<reference evidence="9 10" key="1">
    <citation type="journal article" date="2023" name="BMC Biol.">
        <title>The compact genome of the sponge Oopsacas minuta (Hexactinellida) is lacking key metazoan core genes.</title>
        <authorList>
            <person name="Santini S."/>
            <person name="Schenkelaars Q."/>
            <person name="Jourda C."/>
            <person name="Duchesne M."/>
            <person name="Belahbib H."/>
            <person name="Rocher C."/>
            <person name="Selva M."/>
            <person name="Riesgo A."/>
            <person name="Vervoort M."/>
            <person name="Leys S.P."/>
            <person name="Kodjabachian L."/>
            <person name="Le Bivic A."/>
            <person name="Borchiellini C."/>
            <person name="Claverie J.M."/>
            <person name="Renard E."/>
        </authorList>
    </citation>
    <scope>NUCLEOTIDE SEQUENCE [LARGE SCALE GENOMIC DNA]</scope>
    <source>
        <strain evidence="9">SPO-2</strain>
    </source>
</reference>
<gene>
    <name evidence="9" type="ORF">LOD99_7746</name>
</gene>
<dbReference type="EC" id="2.7.7.18" evidence="7"/>
<dbReference type="SUPFAM" id="SSF52374">
    <property type="entry name" value="Nucleotidylyl transferase"/>
    <property type="match status" value="1"/>
</dbReference>
<dbReference type="InterPro" id="IPR014729">
    <property type="entry name" value="Rossmann-like_a/b/a_fold"/>
</dbReference>
<keyword evidence="4 7" id="KW-0547">Nucleotide-binding</keyword>
<proteinExistence type="inferred from homology"/>
<comment type="pathway">
    <text evidence="7">Cofactor biosynthesis; NAD(+) biosynthesis; NAD(+) from nicotinamide D-ribonucleotide: step 1/1.</text>
</comment>
<dbReference type="NCBIfam" id="TIGR00482">
    <property type="entry name" value="nicotinate (nicotinamide) nucleotide adenylyltransferase"/>
    <property type="match status" value="1"/>
</dbReference>
<dbReference type="GO" id="GO:0000309">
    <property type="term" value="F:nicotinamide-nucleotide adenylyltransferase activity"/>
    <property type="evidence" value="ECO:0007669"/>
    <property type="project" value="UniProtKB-EC"/>
</dbReference>
<comment type="similarity">
    <text evidence="7">Belongs to the eukaryotic NMN adenylyltransferase family.</text>
</comment>
<dbReference type="Proteomes" id="UP001165289">
    <property type="component" value="Unassembled WGS sequence"/>
</dbReference>
<comment type="caution">
    <text evidence="9">The sequence shown here is derived from an EMBL/GenBank/DDBJ whole genome shotgun (WGS) entry which is preliminary data.</text>
</comment>
<dbReference type="InterPro" id="IPR004821">
    <property type="entry name" value="Cyt_trans-like"/>
</dbReference>
<evidence type="ECO:0000313" key="9">
    <source>
        <dbReference type="EMBL" id="KAI6650695.1"/>
    </source>
</evidence>
<dbReference type="PANTHER" id="PTHR12039">
    <property type="entry name" value="NICOTINAMIDE MONONUCLEOTIDE ADENYLYLTRANSFERASE"/>
    <property type="match status" value="1"/>
</dbReference>
<dbReference type="FunFam" id="3.40.50.620:FF:000181">
    <property type="entry name" value="Nicotinamide/nicotinic acid mononucleotide adenylyltransferase 3"/>
    <property type="match status" value="1"/>
</dbReference>
<dbReference type="Pfam" id="PF01467">
    <property type="entry name" value="CTP_transf_like"/>
    <property type="match status" value="1"/>
</dbReference>
<dbReference type="GO" id="GO:0004515">
    <property type="term" value="F:nicotinate-nucleotide adenylyltransferase activity"/>
    <property type="evidence" value="ECO:0007669"/>
    <property type="project" value="UniProtKB-EC"/>
</dbReference>
<keyword evidence="1 7" id="KW-0662">Pyridine nucleotide biosynthesis</keyword>
<evidence type="ECO:0000256" key="3">
    <source>
        <dbReference type="ARBA" id="ARBA00022695"/>
    </source>
</evidence>
<keyword evidence="2 7" id="KW-0808">Transferase</keyword>
<keyword evidence="5 7" id="KW-0067">ATP-binding</keyword>
<comment type="catalytic activity">
    <reaction evidence="7">
        <text>beta-nicotinamide D-ribonucleotide + ATP + H(+) = diphosphate + NAD(+)</text>
        <dbReference type="Rhea" id="RHEA:21360"/>
        <dbReference type="ChEBI" id="CHEBI:14649"/>
        <dbReference type="ChEBI" id="CHEBI:15378"/>
        <dbReference type="ChEBI" id="CHEBI:30616"/>
        <dbReference type="ChEBI" id="CHEBI:33019"/>
        <dbReference type="ChEBI" id="CHEBI:57540"/>
        <dbReference type="EC" id="2.7.7.1"/>
    </reaction>
</comment>
<sequence length="223" mass="25806">MTSLPKQRIALALFGCFNPPTFQHLRLFELARDWLHKLGGYEVVKGIISPVHDKYEKKGLIPASHRVAMLRLSLETSDWICLNEWETKQKDWTLTNTVLNRLQSELDIEYKDNLPIPKVALLCGADLLQSFSIPGLWATKDVDEILEKFGIVVISREEIDADKIVYENDQLSAWYSRIVFVKEWVRHDLSSTKIRRCVKRGESIKYLTSDSVIAYIKEHGLYI</sequence>
<accession>A0AAV7JQJ8</accession>
<keyword evidence="3 7" id="KW-0548">Nucleotidyltransferase</keyword>
<keyword evidence="6 7" id="KW-0520">NAD</keyword>
<dbReference type="GO" id="GO:0005524">
    <property type="term" value="F:ATP binding"/>
    <property type="evidence" value="ECO:0007669"/>
    <property type="project" value="UniProtKB-KW"/>
</dbReference>
<dbReference type="EC" id="2.7.7.1" evidence="7"/>
<name>A0AAV7JQJ8_9METZ</name>
<evidence type="ECO:0000256" key="4">
    <source>
        <dbReference type="ARBA" id="ARBA00022741"/>
    </source>
</evidence>
<comment type="catalytic activity">
    <reaction evidence="7">
        <text>nicotinate beta-D-ribonucleotide + ATP + H(+) = deamido-NAD(+) + diphosphate</text>
        <dbReference type="Rhea" id="RHEA:22860"/>
        <dbReference type="ChEBI" id="CHEBI:15378"/>
        <dbReference type="ChEBI" id="CHEBI:30616"/>
        <dbReference type="ChEBI" id="CHEBI:33019"/>
        <dbReference type="ChEBI" id="CHEBI:57502"/>
        <dbReference type="ChEBI" id="CHEBI:58437"/>
        <dbReference type="EC" id="2.7.7.18"/>
    </reaction>
</comment>
<evidence type="ECO:0000256" key="6">
    <source>
        <dbReference type="ARBA" id="ARBA00023027"/>
    </source>
</evidence>
<dbReference type="InterPro" id="IPR005248">
    <property type="entry name" value="NadD/NMNAT"/>
</dbReference>
<protein>
    <recommendedName>
        <fullName evidence="7">Nicotinamide-nucleotide adenylyltransferase</fullName>
        <ecNumber evidence="7">2.7.7.1</ecNumber>
        <ecNumber evidence="7">2.7.7.18</ecNumber>
    </recommendedName>
</protein>
<evidence type="ECO:0000256" key="1">
    <source>
        <dbReference type="ARBA" id="ARBA00022642"/>
    </source>
</evidence>
<dbReference type="Gene3D" id="3.40.50.620">
    <property type="entry name" value="HUPs"/>
    <property type="match status" value="1"/>
</dbReference>
<keyword evidence="10" id="KW-1185">Reference proteome</keyword>
<dbReference type="AlphaFoldDB" id="A0AAV7JQJ8"/>
<dbReference type="GO" id="GO:0009435">
    <property type="term" value="P:NAD+ biosynthetic process"/>
    <property type="evidence" value="ECO:0007669"/>
    <property type="project" value="InterPro"/>
</dbReference>
<organism evidence="9 10">
    <name type="scientific">Oopsacas minuta</name>
    <dbReference type="NCBI Taxonomy" id="111878"/>
    <lineage>
        <taxon>Eukaryota</taxon>
        <taxon>Metazoa</taxon>
        <taxon>Porifera</taxon>
        <taxon>Hexactinellida</taxon>
        <taxon>Hexasterophora</taxon>
        <taxon>Lyssacinosida</taxon>
        <taxon>Leucopsacidae</taxon>
        <taxon>Oopsacas</taxon>
    </lineage>
</organism>
<feature type="domain" description="Cytidyltransferase-like" evidence="8">
    <location>
        <begin position="14"/>
        <end position="196"/>
    </location>
</feature>